<keyword evidence="2 7" id="KW-0812">Transmembrane</keyword>
<evidence type="ECO:0000313" key="10">
    <source>
        <dbReference type="Proteomes" id="UP000694888"/>
    </source>
</evidence>
<evidence type="ECO:0000259" key="8">
    <source>
        <dbReference type="PROSITE" id="PS50221"/>
    </source>
</evidence>
<keyword evidence="3 7" id="KW-1133">Transmembrane helix</keyword>
<dbReference type="Pfam" id="PF01825">
    <property type="entry name" value="GPS"/>
    <property type="match status" value="1"/>
</dbReference>
<feature type="region of interest" description="Disordered" evidence="6">
    <location>
        <begin position="106"/>
        <end position="128"/>
    </location>
</feature>
<organism evidence="10 11">
    <name type="scientific">Aplysia californica</name>
    <name type="common">California sea hare</name>
    <dbReference type="NCBI Taxonomy" id="6500"/>
    <lineage>
        <taxon>Eukaryota</taxon>
        <taxon>Metazoa</taxon>
        <taxon>Spiralia</taxon>
        <taxon>Lophotrochozoa</taxon>
        <taxon>Mollusca</taxon>
        <taxon>Gastropoda</taxon>
        <taxon>Heterobranchia</taxon>
        <taxon>Euthyneura</taxon>
        <taxon>Tectipleura</taxon>
        <taxon>Aplysiida</taxon>
        <taxon>Aplysioidea</taxon>
        <taxon>Aplysiidae</taxon>
        <taxon>Aplysia</taxon>
    </lineage>
</organism>
<evidence type="ECO:0000256" key="3">
    <source>
        <dbReference type="ARBA" id="ARBA00022989"/>
    </source>
</evidence>
<evidence type="ECO:0000256" key="4">
    <source>
        <dbReference type="ARBA" id="ARBA00023136"/>
    </source>
</evidence>
<feature type="transmembrane region" description="Helical" evidence="7">
    <location>
        <begin position="1163"/>
        <end position="1185"/>
    </location>
</feature>
<keyword evidence="4 7" id="KW-0472">Membrane</keyword>
<keyword evidence="5" id="KW-1015">Disulfide bond</keyword>
<dbReference type="InterPro" id="IPR017981">
    <property type="entry name" value="GPCR_2-like_7TM"/>
</dbReference>
<gene>
    <name evidence="11" type="primary">LOC101862506</name>
</gene>
<evidence type="ECO:0000256" key="2">
    <source>
        <dbReference type="ARBA" id="ARBA00022692"/>
    </source>
</evidence>
<name>A0ABM1A172_APLCA</name>
<dbReference type="InterPro" id="IPR046338">
    <property type="entry name" value="GAIN_dom_sf"/>
</dbReference>
<evidence type="ECO:0000256" key="1">
    <source>
        <dbReference type="ARBA" id="ARBA00004141"/>
    </source>
</evidence>
<dbReference type="SUPFAM" id="SSF81321">
    <property type="entry name" value="Family A G protein-coupled receptor-like"/>
    <property type="match status" value="1"/>
</dbReference>
<dbReference type="InterPro" id="IPR058808">
    <property type="entry name" value="GAIN_ADGRA2/3"/>
</dbReference>
<sequence>MSKEPVTWHEAFSQCHKKGGWILNCLGCSNLPPISPFFLAENGVNKVWSGNHMKGSRLIADDFPTPHQQTKPRLLRQSRDTEKYLKAHPQALEAIFDDFDFASSDDTDGDVPRTRNGPGFGIPLTEPRSNNFFNEAIGTPIYSEPALDDDDVVESSGDTSGYRPTFPPRPRQIADQGSWDHGYHQFSQRWQENSTGAGDCVVQTISNTTCNQFGEDEEGSGLELPSRRKRETEQCSSLSSVFVFSNCQDKNNYICLFKGRPSSVPVRSEHRNIVGVNGSRGGVTLFGSDLLDFHVYYSQSKANAGDSDAACADTVPYGTTFSFATEADMVIFNSFLLPLVKGPNLRDDVSFSVSSIGISLFWIKSKKGECEALLLQGFGHHESRDFTLITWPCDTQLNVLCRVPRNIEVSRSPQLILTTGNGFSNQRSAASGVVELPAATFSASGSGNREGPLVNNVTARLLCVVPSLMPTQSVTIYRDGIPVTQAYFPDSAYNTPQQFEIDISVPVVPDFPDSFDVADAMTTYRCETNDLRNNTLLQSDELFFKLTNYEIYSCIIRLSNDSKYSELVWSYFQRSAKGDWPSRGEVKPDSNFPAPRINDIISSGNQWGLVVASLQTLNKVVNRTGFNVRPVSVQSRSERSSLVLYMYRPSVSLESPDRETRQRAVERQLKTVLSQNATDLPEFDVRSVRLVSLGVCEPRSEYEPITNRNYTLPEGQPGDKWRSPMICAQDGDSLVIAECRGNFYTGFVWGPLLVNPLCDFSNTTGEKTNISNEIQRLSQKNVTDDNVSDIVNRTVVLTSSLTNDTAIAQDVSHVAEILDKTAELDELTPDLVEKIMESVTYINKLPETVLEEAQVTNKAANRILRALDELGPKMVLKNLSRTHYERIVTDDMALEVWDLEQDYPDNHIVGLKLLSGQGASTLDASDLRSLFNEDSLRSGIADAAVLLSEDFVKDQVARSRSGSVRLTMNVYEDTSLYINSAPRDNNRTLNSKVVAAKVLVGGQTVTDLGSSTVTAVFLPTQKIPEDIRADYTTCVYWDFSANENAGGWSSDGCRLDRVEYGRDVCVCDHLTNFAVLISYYDQETLDNEHTLALSIITIIGLSLSIVGLSLSILSFLMIKKLRQGRPQQTLFHLSLALLLSWVTFLAGIHQTSSHSGCIAVAALLHYLVMVSFMWMLMEGILQYLLFVRVMNTYFSKYMLKTAVPAWGVPLIPVIIILSVDAELYKGGKDYCWMSLDAFYYGFALPVGLIILANLIIFVMVVVSLCRRKDMSKHSSQSTSQTVVNIRASFICFCVLGRLRILL</sequence>
<dbReference type="PRINTS" id="PR00249">
    <property type="entry name" value="GPCRSECRETIN"/>
</dbReference>
<comment type="subcellular location">
    <subcellularLocation>
        <location evidence="1">Membrane</location>
        <topology evidence="1">Multi-pass membrane protein</topology>
    </subcellularLocation>
</comment>
<feature type="transmembrane region" description="Helical" evidence="7">
    <location>
        <begin position="1130"/>
        <end position="1151"/>
    </location>
</feature>
<dbReference type="GeneID" id="101862506"/>
<dbReference type="SMART" id="SM00303">
    <property type="entry name" value="GPS"/>
    <property type="match status" value="1"/>
</dbReference>
<dbReference type="Gene3D" id="2.60.220.50">
    <property type="match status" value="1"/>
</dbReference>
<accession>A0ABM1A172</accession>
<feature type="transmembrane region" description="Helical" evidence="7">
    <location>
        <begin position="1197"/>
        <end position="1217"/>
    </location>
</feature>
<keyword evidence="10" id="KW-1185">Reference proteome</keyword>
<dbReference type="PANTHER" id="PTHR45692">
    <property type="entry name" value="G_PROTEIN_RECEP_F2_4 DOMAIN-CONTAINING PROTEIN"/>
    <property type="match status" value="1"/>
</dbReference>
<feature type="transmembrane region" description="Helical" evidence="7">
    <location>
        <begin position="1283"/>
        <end position="1300"/>
    </location>
</feature>
<feature type="transmembrane region" description="Helical" evidence="7">
    <location>
        <begin position="1091"/>
        <end position="1118"/>
    </location>
</feature>
<dbReference type="PROSITE" id="PS50261">
    <property type="entry name" value="G_PROTEIN_RECEP_F2_4"/>
    <property type="match status" value="1"/>
</dbReference>
<evidence type="ECO:0000313" key="11">
    <source>
        <dbReference type="RefSeq" id="XP_012938741.2"/>
    </source>
</evidence>
<evidence type="ECO:0000256" key="5">
    <source>
        <dbReference type="ARBA" id="ARBA00023157"/>
    </source>
</evidence>
<dbReference type="RefSeq" id="XP_012938741.2">
    <property type="nucleotide sequence ID" value="XM_013083287.2"/>
</dbReference>
<dbReference type="InterPro" id="IPR057244">
    <property type="entry name" value="GAIN_B"/>
</dbReference>
<evidence type="ECO:0000256" key="7">
    <source>
        <dbReference type="SAM" id="Phobius"/>
    </source>
</evidence>
<dbReference type="InterPro" id="IPR000203">
    <property type="entry name" value="GPS"/>
</dbReference>
<dbReference type="CDD" id="cd15040">
    <property type="entry name" value="7tmB2_Adhesion"/>
    <property type="match status" value="1"/>
</dbReference>
<dbReference type="Pfam" id="PF00002">
    <property type="entry name" value="7tm_2"/>
    <property type="match status" value="1"/>
</dbReference>
<feature type="domain" description="GAIN-B" evidence="8">
    <location>
        <begin position="918"/>
        <end position="1083"/>
    </location>
</feature>
<feature type="region of interest" description="Disordered" evidence="6">
    <location>
        <begin position="143"/>
        <end position="178"/>
    </location>
</feature>
<evidence type="ECO:0000259" key="9">
    <source>
        <dbReference type="PROSITE" id="PS50261"/>
    </source>
</evidence>
<dbReference type="Proteomes" id="UP000694888">
    <property type="component" value="Unplaced"/>
</dbReference>
<reference evidence="11" key="1">
    <citation type="submission" date="2025-08" db="UniProtKB">
        <authorList>
            <consortium name="RefSeq"/>
        </authorList>
    </citation>
    <scope>IDENTIFICATION</scope>
</reference>
<evidence type="ECO:0000256" key="6">
    <source>
        <dbReference type="SAM" id="MobiDB-lite"/>
    </source>
</evidence>
<dbReference type="PANTHER" id="PTHR45692:SF1">
    <property type="entry name" value="G-PROTEIN COUPLED RECEPTORS FAMILY 2 PROFILE 2 DOMAIN-CONTAINING PROTEIN"/>
    <property type="match status" value="1"/>
</dbReference>
<dbReference type="InterPro" id="IPR000832">
    <property type="entry name" value="GPCR_2_secretin-like"/>
</dbReference>
<feature type="domain" description="G-protein coupled receptors family 2 profile 2" evidence="9">
    <location>
        <begin position="1093"/>
        <end position="1302"/>
    </location>
</feature>
<dbReference type="PROSITE" id="PS50221">
    <property type="entry name" value="GAIN_B"/>
    <property type="match status" value="1"/>
</dbReference>
<feature type="transmembrane region" description="Helical" evidence="7">
    <location>
        <begin position="1237"/>
        <end position="1262"/>
    </location>
</feature>
<proteinExistence type="predicted"/>
<dbReference type="Pfam" id="PF26588">
    <property type="entry name" value="GAIN_ADGRA3"/>
    <property type="match status" value="1"/>
</dbReference>
<protein>
    <submittedName>
        <fullName evidence="11">Uncharacterized protein LOC101862506</fullName>
    </submittedName>
</protein>
<dbReference type="Gene3D" id="1.20.1070.10">
    <property type="entry name" value="Rhodopsin 7-helix transmembrane proteins"/>
    <property type="match status" value="1"/>
</dbReference>